<organism evidence="1 2">
    <name type="scientific">Clonostachys rosea f. rosea IK726</name>
    <dbReference type="NCBI Taxonomy" id="1349383"/>
    <lineage>
        <taxon>Eukaryota</taxon>
        <taxon>Fungi</taxon>
        <taxon>Dikarya</taxon>
        <taxon>Ascomycota</taxon>
        <taxon>Pezizomycotina</taxon>
        <taxon>Sordariomycetes</taxon>
        <taxon>Hypocreomycetidae</taxon>
        <taxon>Hypocreales</taxon>
        <taxon>Bionectriaceae</taxon>
        <taxon>Clonostachys</taxon>
    </lineage>
</organism>
<gene>
    <name evidence="1" type="ORF">CRV2_00010920</name>
</gene>
<protein>
    <submittedName>
        <fullName evidence="1">Uncharacterized protein</fullName>
    </submittedName>
</protein>
<accession>A0ACA9TWB2</accession>
<evidence type="ECO:0000313" key="2">
    <source>
        <dbReference type="Proteomes" id="UP000836387"/>
    </source>
</evidence>
<dbReference type="Proteomes" id="UP000836387">
    <property type="component" value="Unassembled WGS sequence"/>
</dbReference>
<proteinExistence type="predicted"/>
<comment type="caution">
    <text evidence="1">The sequence shown here is derived from an EMBL/GenBank/DDBJ whole genome shotgun (WGS) entry which is preliminary data.</text>
</comment>
<dbReference type="EMBL" id="CADEHS020000008">
    <property type="protein sequence ID" value="CAG9944827.1"/>
    <property type="molecule type" value="Genomic_DNA"/>
</dbReference>
<reference evidence="1" key="1">
    <citation type="submission" date="2020-04" db="EMBL/GenBank/DDBJ databases">
        <authorList>
            <person name="Broberg M."/>
        </authorList>
    </citation>
    <scope>NUCLEOTIDE SEQUENCE</scope>
</reference>
<reference evidence="1" key="2">
    <citation type="submission" date="2021-10" db="EMBL/GenBank/DDBJ databases">
        <authorList>
            <person name="Piombo E."/>
        </authorList>
    </citation>
    <scope>NUCLEOTIDE SEQUENCE</scope>
</reference>
<keyword evidence="2" id="KW-1185">Reference proteome</keyword>
<evidence type="ECO:0000313" key="1">
    <source>
        <dbReference type="EMBL" id="CAG9944827.1"/>
    </source>
</evidence>
<name>A0ACA9TWB2_BIOOC</name>
<sequence>MEPIQAKAPWSELSGQPRTTATPALSKVVGTLKLKSLGLPSLPSTAKYAEASPGVYWMRPIAVAVATVHMELFLQTPDGDSASEPLVIGGNTRAFGGMDRSWESLGWAGAFSYSVFLRASVGPYDIQHMLLVGKFNKNYPRTASASLYYDRRLVCALRAVRYFDDYAANTGDGDTMVIARLPEGEDLPVIFRHPNFGYPLEVRKEDTKLHTQSKQTL</sequence>